<feature type="coiled-coil region" evidence="1">
    <location>
        <begin position="42"/>
        <end position="76"/>
    </location>
</feature>
<feature type="domain" description="Nucleotide-diphospho-sugar transferase" evidence="2">
    <location>
        <begin position="160"/>
        <end position="380"/>
    </location>
</feature>
<name>A0A830HSJ1_9CHLO</name>
<keyword evidence="1" id="KW-0175">Coiled coil</keyword>
<proteinExistence type="predicted"/>
<protein>
    <recommendedName>
        <fullName evidence="2">Nucleotide-diphospho-sugar transferase domain-containing protein</fullName>
    </recommendedName>
</protein>
<gene>
    <name evidence="3" type="ORF">PPROV_000719000</name>
</gene>
<dbReference type="PANTHER" id="PTHR46581">
    <property type="entry name" value="ARABINOSYLTRANSFERASE RRA3"/>
    <property type="match status" value="1"/>
</dbReference>
<organism evidence="3 4">
    <name type="scientific">Pycnococcus provasolii</name>
    <dbReference type="NCBI Taxonomy" id="41880"/>
    <lineage>
        <taxon>Eukaryota</taxon>
        <taxon>Viridiplantae</taxon>
        <taxon>Chlorophyta</taxon>
        <taxon>Pseudoscourfieldiophyceae</taxon>
        <taxon>Pseudoscourfieldiales</taxon>
        <taxon>Pycnococcaceae</taxon>
        <taxon>Pycnococcus</taxon>
    </lineage>
</organism>
<reference evidence="3" key="1">
    <citation type="submission" date="2020-10" db="EMBL/GenBank/DDBJ databases">
        <title>Unveiling of a novel bifunctional photoreceptor, Dualchrome1, isolated from a cosmopolitan green alga.</title>
        <authorList>
            <person name="Suzuki S."/>
            <person name="Kawachi M."/>
        </authorList>
    </citation>
    <scope>NUCLEOTIDE SEQUENCE</scope>
    <source>
        <strain evidence="3">NIES 2893</strain>
    </source>
</reference>
<evidence type="ECO:0000313" key="3">
    <source>
        <dbReference type="EMBL" id="GHP08451.1"/>
    </source>
</evidence>
<sequence length="403" mass="44874">MRRQHTPPHVLVAAAIVVGAMAGALYATSRKHTDAQQYVETTARLTDALEASSRRIAQLEAQINNEGGNAAEAAAQVNCASSSASTSPFARSDDLRAYETDLPNEPLPQNLLDAVQRYAKNKEIMIAFANDVMMCTNTKTCWWNGGNVLASFLDVIDTLHISNYLILSLDDNTHAYLESRSAHYVPFIIEVPSAQEGSHPANQISTLKYKTVAGLLAKHYSVLISDLDLVYIQNPFDHLHRDADIEVQSDGFSTDWAFGKLSGVHDPEMGWGGGGLYVDVFTLNVGCGYFRPTRATIDLLMRVYKRLAQAKAWDQQVFNEELSLKPLKGVSYRVMDPHVFANSKTFWKSSRSRYLPGLSADDRNAPVMVHMNYHANKHERMLCLIDRYHHGKKSACDQIPIKS</sequence>
<dbReference type="Pfam" id="PF03407">
    <property type="entry name" value="Nucleotid_trans"/>
    <property type="match status" value="1"/>
</dbReference>
<evidence type="ECO:0000313" key="4">
    <source>
        <dbReference type="Proteomes" id="UP000660262"/>
    </source>
</evidence>
<dbReference type="OrthoDB" id="540503at2759"/>
<dbReference type="InterPro" id="IPR044290">
    <property type="entry name" value="RRA1/2/3"/>
</dbReference>
<dbReference type="PANTHER" id="PTHR46581:SF3">
    <property type="entry name" value="ARABINOSYLTRANSFERASE RRA3"/>
    <property type="match status" value="1"/>
</dbReference>
<dbReference type="GO" id="GO:0016757">
    <property type="term" value="F:glycosyltransferase activity"/>
    <property type="evidence" value="ECO:0007669"/>
    <property type="project" value="InterPro"/>
</dbReference>
<dbReference type="Proteomes" id="UP000660262">
    <property type="component" value="Unassembled WGS sequence"/>
</dbReference>
<keyword evidence="4" id="KW-1185">Reference proteome</keyword>
<accession>A0A830HSJ1</accession>
<dbReference type="AlphaFoldDB" id="A0A830HSJ1"/>
<dbReference type="EMBL" id="BNJQ01000020">
    <property type="protein sequence ID" value="GHP08451.1"/>
    <property type="molecule type" value="Genomic_DNA"/>
</dbReference>
<dbReference type="InterPro" id="IPR005069">
    <property type="entry name" value="Nucl-diP-sugar_transferase"/>
</dbReference>
<comment type="caution">
    <text evidence="3">The sequence shown here is derived from an EMBL/GenBank/DDBJ whole genome shotgun (WGS) entry which is preliminary data.</text>
</comment>
<evidence type="ECO:0000259" key="2">
    <source>
        <dbReference type="Pfam" id="PF03407"/>
    </source>
</evidence>
<evidence type="ECO:0000256" key="1">
    <source>
        <dbReference type="SAM" id="Coils"/>
    </source>
</evidence>
<dbReference type="GO" id="GO:0080147">
    <property type="term" value="P:root hair cell development"/>
    <property type="evidence" value="ECO:0007669"/>
    <property type="project" value="InterPro"/>
</dbReference>